<dbReference type="Proteomes" id="UP001305928">
    <property type="component" value="Chromosome"/>
</dbReference>
<dbReference type="RefSeq" id="WP_318646116.1">
    <property type="nucleotide sequence ID" value="NZ_CP137892.1"/>
</dbReference>
<feature type="chain" id="PRO_5046290880" evidence="1">
    <location>
        <begin position="24"/>
        <end position="165"/>
    </location>
</feature>
<evidence type="ECO:0000313" key="3">
    <source>
        <dbReference type="Proteomes" id="UP001305928"/>
    </source>
</evidence>
<evidence type="ECO:0000256" key="1">
    <source>
        <dbReference type="SAM" id="SignalP"/>
    </source>
</evidence>
<sequence length="165" mass="18083">MRPMKTFSALLALSVIAALPGCATKKDFYATGGSRADGTVDMAYDFRPFEQPVVDHVQAQRVAKSKCGVWGYSNAEPFGGKTTNCYSRDGWGNCTAGQIIVKYQCIGNLDAPAAKSTASPLPASNLAPGNMSKSQWQQQQLQMLMNDTTLNYEEYTRRREQILAE</sequence>
<dbReference type="Pfam" id="PF13992">
    <property type="entry name" value="YecR"/>
    <property type="match status" value="1"/>
</dbReference>
<gene>
    <name evidence="2" type="primary">yecR</name>
    <name evidence="2" type="ORF">SBP02_09385</name>
</gene>
<dbReference type="InterPro" id="IPR025731">
    <property type="entry name" value="YecR-like"/>
</dbReference>
<accession>A0ABZ0Q1T8</accession>
<evidence type="ECO:0000313" key="2">
    <source>
        <dbReference type="EMBL" id="WPC06941.1"/>
    </source>
</evidence>
<feature type="signal peptide" evidence="1">
    <location>
        <begin position="1"/>
        <end position="23"/>
    </location>
</feature>
<organism evidence="2 3">
    <name type="scientific">Pseudomonas benzenivorans</name>
    <dbReference type="NCBI Taxonomy" id="556533"/>
    <lineage>
        <taxon>Bacteria</taxon>
        <taxon>Pseudomonadati</taxon>
        <taxon>Pseudomonadota</taxon>
        <taxon>Gammaproteobacteria</taxon>
        <taxon>Pseudomonadales</taxon>
        <taxon>Pseudomonadaceae</taxon>
        <taxon>Pseudomonas</taxon>
    </lineage>
</organism>
<proteinExistence type="predicted"/>
<reference evidence="2 3" key="1">
    <citation type="submission" date="2023-11" db="EMBL/GenBank/DDBJ databases">
        <title>Complete genome of Pseudomonas benzenivorans BA3361.</title>
        <authorList>
            <person name="Shin S.Y."/>
            <person name="Song J."/>
            <person name="Kang H."/>
        </authorList>
    </citation>
    <scope>NUCLEOTIDE SEQUENCE [LARGE SCALE GENOMIC DNA]</scope>
    <source>
        <strain evidence="2 3">HNIBRBA3361</strain>
    </source>
</reference>
<protein>
    <submittedName>
        <fullName evidence="2">YecR family lipoprotein</fullName>
    </submittedName>
</protein>
<keyword evidence="1" id="KW-0732">Signal</keyword>
<keyword evidence="2" id="KW-0449">Lipoprotein</keyword>
<name>A0ABZ0Q1T8_9PSED</name>
<keyword evidence="3" id="KW-1185">Reference proteome</keyword>
<dbReference type="EMBL" id="CP137892">
    <property type="protein sequence ID" value="WPC06941.1"/>
    <property type="molecule type" value="Genomic_DNA"/>
</dbReference>